<dbReference type="Proteomes" id="UP000663829">
    <property type="component" value="Unassembled WGS sequence"/>
</dbReference>
<dbReference type="EMBL" id="CAJNOK010014742">
    <property type="protein sequence ID" value="CAF1211015.1"/>
    <property type="molecule type" value="Genomic_DNA"/>
</dbReference>
<dbReference type="AlphaFoldDB" id="A0A815KRZ7"/>
<organism evidence="2 5">
    <name type="scientific">Didymodactylos carnosus</name>
    <dbReference type="NCBI Taxonomy" id="1234261"/>
    <lineage>
        <taxon>Eukaryota</taxon>
        <taxon>Metazoa</taxon>
        <taxon>Spiralia</taxon>
        <taxon>Gnathifera</taxon>
        <taxon>Rotifera</taxon>
        <taxon>Eurotatoria</taxon>
        <taxon>Bdelloidea</taxon>
        <taxon>Philodinida</taxon>
        <taxon>Philodinidae</taxon>
        <taxon>Didymodactylos</taxon>
    </lineage>
</organism>
<feature type="non-terminal residue" evidence="2">
    <location>
        <position position="311"/>
    </location>
</feature>
<dbReference type="Proteomes" id="UP000681722">
    <property type="component" value="Unassembled WGS sequence"/>
</dbReference>
<evidence type="ECO:0000313" key="4">
    <source>
        <dbReference type="EMBL" id="CAF4287814.1"/>
    </source>
</evidence>
<sequence>NNNDTNTVINAEYESRLLKLQNTKCIQPYVILHLYSGRTNPQWRINLNQLRTIKSFINQTYHMLKANKKITERVLGYQGFSVRCQKTAKASVNINDDDNDDILITGLSKVEYYLLSTGRRYMKQSTLEHVQKHIGEFTVIQQSKINTNNKNLQSNSICNRTPIVGPDTVPHYNPYLDNYGCFTKMVTRNNCYAYDIVTNTFPQPGRGSGKQWKNFTCANVGKTSENDGLLNNIGKINEGGHYVALLIWPNNDFHWVRKDSNDYWSHKPGSTPIRNRDSRGNPIRNPSNANFYPYTIFCSYYIARPSKLKIK</sequence>
<evidence type="ECO:0000313" key="3">
    <source>
        <dbReference type="EMBL" id="CAF4019876.1"/>
    </source>
</evidence>
<dbReference type="OrthoDB" id="525839at2759"/>
<evidence type="ECO:0000313" key="2">
    <source>
        <dbReference type="EMBL" id="CAF1393505.1"/>
    </source>
</evidence>
<accession>A0A815KRZ7</accession>
<keyword evidence="5" id="KW-1185">Reference proteome</keyword>
<dbReference type="EMBL" id="CAJOBA010036276">
    <property type="protein sequence ID" value="CAF4019876.1"/>
    <property type="molecule type" value="Genomic_DNA"/>
</dbReference>
<dbReference type="EMBL" id="CAJNOQ010017123">
    <property type="protein sequence ID" value="CAF1393505.1"/>
    <property type="molecule type" value="Genomic_DNA"/>
</dbReference>
<evidence type="ECO:0000313" key="1">
    <source>
        <dbReference type="EMBL" id="CAF1211015.1"/>
    </source>
</evidence>
<evidence type="ECO:0000313" key="5">
    <source>
        <dbReference type="Proteomes" id="UP000663829"/>
    </source>
</evidence>
<protein>
    <submittedName>
        <fullName evidence="2">Uncharacterized protein</fullName>
    </submittedName>
</protein>
<comment type="caution">
    <text evidence="2">The sequence shown here is derived from an EMBL/GenBank/DDBJ whole genome shotgun (WGS) entry which is preliminary data.</text>
</comment>
<dbReference type="EMBL" id="CAJOBC010082533">
    <property type="protein sequence ID" value="CAF4287814.1"/>
    <property type="molecule type" value="Genomic_DNA"/>
</dbReference>
<dbReference type="Proteomes" id="UP000682733">
    <property type="component" value="Unassembled WGS sequence"/>
</dbReference>
<proteinExistence type="predicted"/>
<dbReference type="Proteomes" id="UP000677228">
    <property type="component" value="Unassembled WGS sequence"/>
</dbReference>
<reference evidence="2" key="1">
    <citation type="submission" date="2021-02" db="EMBL/GenBank/DDBJ databases">
        <authorList>
            <person name="Nowell W R."/>
        </authorList>
    </citation>
    <scope>NUCLEOTIDE SEQUENCE</scope>
</reference>
<gene>
    <name evidence="2" type="ORF">GPM918_LOCUS32912</name>
    <name evidence="1" type="ORF">OVA965_LOCUS24447</name>
    <name evidence="4" type="ORF">SRO942_LOCUS33584</name>
    <name evidence="3" type="ORF">TMI583_LOCUS25166</name>
</gene>
<name>A0A815KRZ7_9BILA</name>